<protein>
    <submittedName>
        <fullName evidence="3">Histidine kinase</fullName>
    </submittedName>
</protein>
<comment type="caution">
    <text evidence="3">The sequence shown here is derived from an EMBL/GenBank/DDBJ whole genome shotgun (WGS) entry which is preliminary data.</text>
</comment>
<dbReference type="EMBL" id="JACWMX010000003">
    <property type="protein sequence ID" value="MBD1393423.1"/>
    <property type="molecule type" value="Genomic_DNA"/>
</dbReference>
<keyword evidence="1" id="KW-1133">Transmembrane helix</keyword>
<feature type="transmembrane region" description="Helical" evidence="1">
    <location>
        <begin position="12"/>
        <end position="32"/>
    </location>
</feature>
<dbReference type="SUPFAM" id="SSF55874">
    <property type="entry name" value="ATPase domain of HSP90 chaperone/DNA topoisomerase II/histidine kinase"/>
    <property type="match status" value="1"/>
</dbReference>
<keyword evidence="3" id="KW-0808">Transferase</keyword>
<accession>A0A926NQA4</accession>
<dbReference type="GO" id="GO:0000155">
    <property type="term" value="F:phosphorelay sensor kinase activity"/>
    <property type="evidence" value="ECO:0007669"/>
    <property type="project" value="InterPro"/>
</dbReference>
<keyword evidence="1" id="KW-0472">Membrane</keyword>
<organism evidence="3 4">
    <name type="scientific">Mucilaginibacter glaciei</name>
    <dbReference type="NCBI Taxonomy" id="2772109"/>
    <lineage>
        <taxon>Bacteria</taxon>
        <taxon>Pseudomonadati</taxon>
        <taxon>Bacteroidota</taxon>
        <taxon>Sphingobacteriia</taxon>
        <taxon>Sphingobacteriales</taxon>
        <taxon>Sphingobacteriaceae</taxon>
        <taxon>Mucilaginibacter</taxon>
    </lineage>
</organism>
<proteinExistence type="predicted"/>
<dbReference type="RefSeq" id="WP_191163147.1">
    <property type="nucleotide sequence ID" value="NZ_JACWMX010000003.1"/>
</dbReference>
<feature type="domain" description="Signal transduction histidine kinase internal region" evidence="2">
    <location>
        <begin position="160"/>
        <end position="235"/>
    </location>
</feature>
<dbReference type="GO" id="GO:0016020">
    <property type="term" value="C:membrane"/>
    <property type="evidence" value="ECO:0007669"/>
    <property type="project" value="InterPro"/>
</dbReference>
<evidence type="ECO:0000259" key="2">
    <source>
        <dbReference type="Pfam" id="PF06580"/>
    </source>
</evidence>
<gene>
    <name evidence="3" type="ORF">IDJ76_09960</name>
</gene>
<sequence length="347" mass="40069">MLRRQANLLSHIIGWLLLSFVVLFYHPLTWGITLPIRFWLKQILLLGMLMGVFYFNIYFLIPKLLSKKERFWYVISVIVLILLSTLLNNYANLVFNIYGLIENRPTRISQKNFGLAYDTYIPTVMLLLIGFGTTISFIKKWQEEVNLRQQLEQENIKSALTLLKAQINPHFFFNTLNNIYSYTLSDGDVARTAITNLSKMMRYVLYDTESGLTPLTKEMAFISDYIDLMRLRLSAKTKIDYDAPTQINGHMIAPMLFLPLIENAFKHGVSNIIEGTITIKVFQSPNSIVLTVTNPYYEAKRFNEDKSNGIGLLNTTKRLELLYPGKYTLITGLINKSLYEAKLTLML</sequence>
<evidence type="ECO:0000313" key="4">
    <source>
        <dbReference type="Proteomes" id="UP000619078"/>
    </source>
</evidence>
<dbReference type="Proteomes" id="UP000619078">
    <property type="component" value="Unassembled WGS sequence"/>
</dbReference>
<evidence type="ECO:0000256" key="1">
    <source>
        <dbReference type="SAM" id="Phobius"/>
    </source>
</evidence>
<dbReference type="InterPro" id="IPR036890">
    <property type="entry name" value="HATPase_C_sf"/>
</dbReference>
<name>A0A926NQA4_9SPHI</name>
<feature type="transmembrane region" description="Helical" evidence="1">
    <location>
        <begin position="71"/>
        <end position="91"/>
    </location>
</feature>
<dbReference type="Gene3D" id="3.30.565.10">
    <property type="entry name" value="Histidine kinase-like ATPase, C-terminal domain"/>
    <property type="match status" value="1"/>
</dbReference>
<feature type="transmembrane region" description="Helical" evidence="1">
    <location>
        <begin position="38"/>
        <end position="59"/>
    </location>
</feature>
<reference evidence="3" key="1">
    <citation type="submission" date="2020-09" db="EMBL/GenBank/DDBJ databases">
        <title>Novel species of Mucilaginibacter isolated from a glacier on the Tibetan Plateau.</title>
        <authorList>
            <person name="Liu Q."/>
            <person name="Xin Y.-H."/>
        </authorList>
    </citation>
    <scope>NUCLEOTIDE SEQUENCE</scope>
    <source>
        <strain evidence="3">ZB1P21</strain>
    </source>
</reference>
<keyword evidence="3" id="KW-0418">Kinase</keyword>
<evidence type="ECO:0000313" key="3">
    <source>
        <dbReference type="EMBL" id="MBD1393423.1"/>
    </source>
</evidence>
<dbReference type="AlphaFoldDB" id="A0A926NQA4"/>
<feature type="transmembrane region" description="Helical" evidence="1">
    <location>
        <begin position="119"/>
        <end position="138"/>
    </location>
</feature>
<dbReference type="PANTHER" id="PTHR34220:SF7">
    <property type="entry name" value="SENSOR HISTIDINE KINASE YPDA"/>
    <property type="match status" value="1"/>
</dbReference>
<keyword evidence="1" id="KW-0812">Transmembrane</keyword>
<dbReference type="InterPro" id="IPR050640">
    <property type="entry name" value="Bact_2-comp_sensor_kinase"/>
</dbReference>
<dbReference type="PANTHER" id="PTHR34220">
    <property type="entry name" value="SENSOR HISTIDINE KINASE YPDA"/>
    <property type="match status" value="1"/>
</dbReference>
<dbReference type="Pfam" id="PF06580">
    <property type="entry name" value="His_kinase"/>
    <property type="match status" value="1"/>
</dbReference>
<dbReference type="InterPro" id="IPR010559">
    <property type="entry name" value="Sig_transdc_His_kin_internal"/>
</dbReference>
<keyword evidence="4" id="KW-1185">Reference proteome</keyword>